<sequence>MEGLGSAASVIAVIDLWVKVASQLLQYSEEVKEAKEDITSAQLQVEGLRSVCESVRRHLDSPDGGRLATSQNVRDALNYGLSKLLAAWISGGQVTTGPRAHGDETFCFRALKWPFDSKYIERTLQHLDTYTNTISLALVGARQAPCLPTALLSTSLTEGVAPTCHRDTRVNFLRRIHEWADRPEDQTQIIFRLNGMAGTGKSTISRTIARHLADIRRLGAGFFFTRGDGDRGKVTKHLTTIAGYSYLVM</sequence>
<dbReference type="SUPFAM" id="SSF52540">
    <property type="entry name" value="P-loop containing nucleoside triphosphate hydrolases"/>
    <property type="match status" value="1"/>
</dbReference>
<gene>
    <name evidence="4" type="ORF">VTK73DRAFT_7150</name>
</gene>
<dbReference type="Pfam" id="PF24883">
    <property type="entry name" value="NPHP3_N"/>
    <property type="match status" value="1"/>
</dbReference>
<evidence type="ECO:0000313" key="4">
    <source>
        <dbReference type="EMBL" id="KAL1861335.1"/>
    </source>
</evidence>
<feature type="domain" description="Nephrocystin 3-like N-terminal" evidence="3">
    <location>
        <begin position="176"/>
        <end position="242"/>
    </location>
</feature>
<name>A0ABR3WGF4_9PEZI</name>
<accession>A0ABR3WGF4</accession>
<dbReference type="InterPro" id="IPR027417">
    <property type="entry name" value="P-loop_NTPase"/>
</dbReference>
<evidence type="ECO:0000313" key="5">
    <source>
        <dbReference type="Proteomes" id="UP001586593"/>
    </source>
</evidence>
<evidence type="ECO:0000256" key="2">
    <source>
        <dbReference type="SAM" id="Coils"/>
    </source>
</evidence>
<evidence type="ECO:0000259" key="3">
    <source>
        <dbReference type="Pfam" id="PF24883"/>
    </source>
</evidence>
<dbReference type="InterPro" id="IPR056884">
    <property type="entry name" value="NPHP3-like_N"/>
</dbReference>
<reference evidence="4 5" key="1">
    <citation type="journal article" date="2024" name="Commun. Biol.">
        <title>Comparative genomic analysis of thermophilic fungi reveals convergent evolutionary adaptations and gene losses.</title>
        <authorList>
            <person name="Steindorff A.S."/>
            <person name="Aguilar-Pontes M.V."/>
            <person name="Robinson A.J."/>
            <person name="Andreopoulos B."/>
            <person name="LaButti K."/>
            <person name="Kuo A."/>
            <person name="Mondo S."/>
            <person name="Riley R."/>
            <person name="Otillar R."/>
            <person name="Haridas S."/>
            <person name="Lipzen A."/>
            <person name="Grimwood J."/>
            <person name="Schmutz J."/>
            <person name="Clum A."/>
            <person name="Reid I.D."/>
            <person name="Moisan M.C."/>
            <person name="Butler G."/>
            <person name="Nguyen T.T.M."/>
            <person name="Dewar K."/>
            <person name="Conant G."/>
            <person name="Drula E."/>
            <person name="Henrissat B."/>
            <person name="Hansel C."/>
            <person name="Singer S."/>
            <person name="Hutchinson M.I."/>
            <person name="de Vries R.P."/>
            <person name="Natvig D.O."/>
            <person name="Powell A.J."/>
            <person name="Tsang A."/>
            <person name="Grigoriev I.V."/>
        </authorList>
    </citation>
    <scope>NUCLEOTIDE SEQUENCE [LARGE SCALE GENOMIC DNA]</scope>
    <source>
        <strain evidence="4 5">ATCC 24622</strain>
    </source>
</reference>
<organism evidence="4 5">
    <name type="scientific">Phialemonium thermophilum</name>
    <dbReference type="NCBI Taxonomy" id="223376"/>
    <lineage>
        <taxon>Eukaryota</taxon>
        <taxon>Fungi</taxon>
        <taxon>Dikarya</taxon>
        <taxon>Ascomycota</taxon>
        <taxon>Pezizomycotina</taxon>
        <taxon>Sordariomycetes</taxon>
        <taxon>Sordariomycetidae</taxon>
        <taxon>Cephalothecales</taxon>
        <taxon>Cephalothecaceae</taxon>
        <taxon>Phialemonium</taxon>
    </lineage>
</organism>
<feature type="coiled-coil region" evidence="2">
    <location>
        <begin position="24"/>
        <end position="51"/>
    </location>
</feature>
<protein>
    <recommendedName>
        <fullName evidence="3">Nephrocystin 3-like N-terminal domain-containing protein</fullName>
    </recommendedName>
</protein>
<keyword evidence="5" id="KW-1185">Reference proteome</keyword>
<keyword evidence="2" id="KW-0175">Coiled coil</keyword>
<dbReference type="Proteomes" id="UP001586593">
    <property type="component" value="Unassembled WGS sequence"/>
</dbReference>
<comment type="caution">
    <text evidence="4">The sequence shown here is derived from an EMBL/GenBank/DDBJ whole genome shotgun (WGS) entry which is preliminary data.</text>
</comment>
<keyword evidence="1" id="KW-0677">Repeat</keyword>
<evidence type="ECO:0000256" key="1">
    <source>
        <dbReference type="ARBA" id="ARBA00022737"/>
    </source>
</evidence>
<dbReference type="EMBL" id="JAZHXJ010000438">
    <property type="protein sequence ID" value="KAL1861335.1"/>
    <property type="molecule type" value="Genomic_DNA"/>
</dbReference>
<proteinExistence type="predicted"/>